<keyword evidence="4" id="KW-1185">Reference proteome</keyword>
<evidence type="ECO:0000313" key="4">
    <source>
        <dbReference type="Proteomes" id="UP000799438"/>
    </source>
</evidence>
<feature type="transmembrane region" description="Helical" evidence="2">
    <location>
        <begin position="112"/>
        <end position="136"/>
    </location>
</feature>
<evidence type="ECO:0000313" key="3">
    <source>
        <dbReference type="EMBL" id="KAF2144852.1"/>
    </source>
</evidence>
<name>A0A6A6BL54_9PEZI</name>
<dbReference type="RefSeq" id="XP_033400564.1">
    <property type="nucleotide sequence ID" value="XM_033538738.1"/>
</dbReference>
<dbReference type="EMBL" id="ML995478">
    <property type="protein sequence ID" value="KAF2144852.1"/>
    <property type="molecule type" value="Genomic_DNA"/>
</dbReference>
<reference evidence="3" key="1">
    <citation type="journal article" date="2020" name="Stud. Mycol.">
        <title>101 Dothideomycetes genomes: a test case for predicting lifestyles and emergence of pathogens.</title>
        <authorList>
            <person name="Haridas S."/>
            <person name="Albert R."/>
            <person name="Binder M."/>
            <person name="Bloem J."/>
            <person name="Labutti K."/>
            <person name="Salamov A."/>
            <person name="Andreopoulos B."/>
            <person name="Baker S."/>
            <person name="Barry K."/>
            <person name="Bills G."/>
            <person name="Bluhm B."/>
            <person name="Cannon C."/>
            <person name="Castanera R."/>
            <person name="Culley D."/>
            <person name="Daum C."/>
            <person name="Ezra D."/>
            <person name="Gonzalez J."/>
            <person name="Henrissat B."/>
            <person name="Kuo A."/>
            <person name="Liang C."/>
            <person name="Lipzen A."/>
            <person name="Lutzoni F."/>
            <person name="Magnuson J."/>
            <person name="Mondo S."/>
            <person name="Nolan M."/>
            <person name="Ohm R."/>
            <person name="Pangilinan J."/>
            <person name="Park H.-J."/>
            <person name="Ramirez L."/>
            <person name="Alfaro M."/>
            <person name="Sun H."/>
            <person name="Tritt A."/>
            <person name="Yoshinaga Y."/>
            <person name="Zwiers L.-H."/>
            <person name="Turgeon B."/>
            <person name="Goodwin S."/>
            <person name="Spatafora J."/>
            <person name="Crous P."/>
            <person name="Grigoriev I."/>
        </authorList>
    </citation>
    <scope>NUCLEOTIDE SEQUENCE</scope>
    <source>
        <strain evidence="3">CBS 121167</strain>
    </source>
</reference>
<evidence type="ECO:0000256" key="2">
    <source>
        <dbReference type="SAM" id="Phobius"/>
    </source>
</evidence>
<dbReference type="PANTHER" id="PTHR35179">
    <property type="entry name" value="PROTEIN CBG02620"/>
    <property type="match status" value="1"/>
</dbReference>
<protein>
    <recommendedName>
        <fullName evidence="5">Transmembrane protein</fullName>
    </recommendedName>
</protein>
<feature type="transmembrane region" description="Helical" evidence="2">
    <location>
        <begin position="193"/>
        <end position="210"/>
    </location>
</feature>
<keyword evidence="2" id="KW-0812">Transmembrane</keyword>
<feature type="compositionally biased region" description="Basic and acidic residues" evidence="1">
    <location>
        <begin position="333"/>
        <end position="345"/>
    </location>
</feature>
<dbReference type="Proteomes" id="UP000799438">
    <property type="component" value="Unassembled WGS sequence"/>
</dbReference>
<dbReference type="GeneID" id="54296234"/>
<gene>
    <name evidence="3" type="ORF">K452DRAFT_265265</name>
</gene>
<organism evidence="3 4">
    <name type="scientific">Aplosporella prunicola CBS 121167</name>
    <dbReference type="NCBI Taxonomy" id="1176127"/>
    <lineage>
        <taxon>Eukaryota</taxon>
        <taxon>Fungi</taxon>
        <taxon>Dikarya</taxon>
        <taxon>Ascomycota</taxon>
        <taxon>Pezizomycotina</taxon>
        <taxon>Dothideomycetes</taxon>
        <taxon>Dothideomycetes incertae sedis</taxon>
        <taxon>Botryosphaeriales</taxon>
        <taxon>Aplosporellaceae</taxon>
        <taxon>Aplosporella</taxon>
    </lineage>
</organism>
<feature type="transmembrane region" description="Helical" evidence="2">
    <location>
        <begin position="12"/>
        <end position="30"/>
    </location>
</feature>
<dbReference type="AlphaFoldDB" id="A0A6A6BL54"/>
<proteinExistence type="predicted"/>
<feature type="region of interest" description="Disordered" evidence="1">
    <location>
        <begin position="308"/>
        <end position="345"/>
    </location>
</feature>
<feature type="compositionally biased region" description="Polar residues" evidence="1">
    <location>
        <begin position="308"/>
        <end position="325"/>
    </location>
</feature>
<feature type="transmembrane region" description="Helical" evidence="2">
    <location>
        <begin position="72"/>
        <end position="92"/>
    </location>
</feature>
<keyword evidence="2" id="KW-1133">Transmembrane helix</keyword>
<keyword evidence="2" id="KW-0472">Membrane</keyword>
<dbReference type="PANTHER" id="PTHR35179:SF1">
    <property type="entry name" value="INTEGRAL MEMBRANE PROTEIN"/>
    <property type="match status" value="1"/>
</dbReference>
<evidence type="ECO:0000256" key="1">
    <source>
        <dbReference type="SAM" id="MobiDB-lite"/>
    </source>
</evidence>
<sequence>MESSPTDLKVSCIALGFTLGFGFLTTWDAWKITSVMRDPRRSLFVWMVWSELAVNLVMAVVIWLFIEGVLTNLLGTFIGILCLWVVQIQFILQIIINRIAIVTTDRNRLNMIRWITIGLITCVNISVFCIFIPGHLDIKPFVELNEVWDKITKVIIGLNDACLNYYFIMQVKKRLVANGLQKYNALVDFNTKIALISVAMDGLIIGTMFLKNGAVFIQFHPVAYTVKLKIELSMTNLIKRISQESVRDLHMGNSSSNTRSRGERRFAGVGDNHANSTHVMADHNDVDSHALEDMGQIVQKREYTVKVSSASTGSQNESMFSYQKQLDNDSDEVPLHHPDEIRRST</sequence>
<dbReference type="OrthoDB" id="3205825at2759"/>
<accession>A0A6A6BL54</accession>
<feature type="transmembrane region" description="Helical" evidence="2">
    <location>
        <begin position="42"/>
        <end position="66"/>
    </location>
</feature>
<evidence type="ECO:0008006" key="5">
    <source>
        <dbReference type="Google" id="ProtNLM"/>
    </source>
</evidence>